<dbReference type="InterPro" id="IPR013106">
    <property type="entry name" value="Ig_V-set"/>
</dbReference>
<dbReference type="InterPro" id="IPR013783">
    <property type="entry name" value="Ig-like_fold"/>
</dbReference>
<dbReference type="SMART" id="SM00408">
    <property type="entry name" value="IGc2"/>
    <property type="match status" value="2"/>
</dbReference>
<evidence type="ECO:0000313" key="3">
    <source>
        <dbReference type="RefSeq" id="XP_022252662.1"/>
    </source>
</evidence>
<dbReference type="SMART" id="SM00409">
    <property type="entry name" value="IG"/>
    <property type="match status" value="2"/>
</dbReference>
<gene>
    <name evidence="3" type="primary">LOC106467932</name>
</gene>
<dbReference type="PROSITE" id="PS50835">
    <property type="entry name" value="IG_LIKE"/>
    <property type="match status" value="2"/>
</dbReference>
<evidence type="ECO:0000259" key="1">
    <source>
        <dbReference type="PROSITE" id="PS50835"/>
    </source>
</evidence>
<sequence>MKETSLRKMILFSLVSVLYLWANLALMGRPSIAEDVLNEPLELYKTEQVDQERLRKIDSSFTSTTAGDILQPTFDDEIPINVTTQLGKRVYLHCVVHNLGDKTVSWIRRNDFHVLSVGQVTYTAEKGFKMIHVKDSNDWILQIELVKPGDTGFYECQVNTHPMISYFVYLTVLVPEATIAGAPDLHFDSGSTINLTCIIKHSPSPPVFVFWYHGNNLINYDSSRGQTTLQKVNGDTAVSSLYIKNAKTKDSGNYTCGPSNADSTSISVHVLNAGEQLAAMQHDVNTSSPSCGCYYPLPPVVIILIAASLLIRPC</sequence>
<protein>
    <submittedName>
        <fullName evidence="3">Zwei Ig domain protein zig-8-like isoform X1</fullName>
    </submittedName>
</protein>
<accession>A0ABM1T9V6</accession>
<dbReference type="Gene3D" id="2.60.40.10">
    <property type="entry name" value="Immunoglobulins"/>
    <property type="match status" value="2"/>
</dbReference>
<dbReference type="Pfam" id="PF13927">
    <property type="entry name" value="Ig_3"/>
    <property type="match status" value="1"/>
</dbReference>
<organism evidence="2 3">
    <name type="scientific">Limulus polyphemus</name>
    <name type="common">Atlantic horseshoe crab</name>
    <dbReference type="NCBI Taxonomy" id="6850"/>
    <lineage>
        <taxon>Eukaryota</taxon>
        <taxon>Metazoa</taxon>
        <taxon>Ecdysozoa</taxon>
        <taxon>Arthropoda</taxon>
        <taxon>Chelicerata</taxon>
        <taxon>Merostomata</taxon>
        <taxon>Xiphosura</taxon>
        <taxon>Limulidae</taxon>
        <taxon>Limulus</taxon>
    </lineage>
</organism>
<feature type="domain" description="Ig-like" evidence="1">
    <location>
        <begin position="175"/>
        <end position="267"/>
    </location>
</feature>
<dbReference type="InterPro" id="IPR037448">
    <property type="entry name" value="Zig-8"/>
</dbReference>
<dbReference type="InterPro" id="IPR003598">
    <property type="entry name" value="Ig_sub2"/>
</dbReference>
<dbReference type="RefSeq" id="XP_022252662.1">
    <property type="nucleotide sequence ID" value="XM_022396954.1"/>
</dbReference>
<dbReference type="SMART" id="SM00406">
    <property type="entry name" value="IGv"/>
    <property type="match status" value="2"/>
</dbReference>
<dbReference type="SUPFAM" id="SSF48726">
    <property type="entry name" value="Immunoglobulin"/>
    <property type="match status" value="2"/>
</dbReference>
<dbReference type="Proteomes" id="UP000694941">
    <property type="component" value="Unplaced"/>
</dbReference>
<reference evidence="3" key="1">
    <citation type="submission" date="2025-08" db="UniProtKB">
        <authorList>
            <consortium name="RefSeq"/>
        </authorList>
    </citation>
    <scope>IDENTIFICATION</scope>
    <source>
        <tissue evidence="3">Muscle</tissue>
    </source>
</reference>
<feature type="domain" description="Ig-like" evidence="1">
    <location>
        <begin position="72"/>
        <end position="159"/>
    </location>
</feature>
<proteinExistence type="predicted"/>
<dbReference type="CDD" id="cd00096">
    <property type="entry name" value="Ig"/>
    <property type="match status" value="1"/>
</dbReference>
<dbReference type="Pfam" id="PF07686">
    <property type="entry name" value="V-set"/>
    <property type="match status" value="1"/>
</dbReference>
<keyword evidence="2" id="KW-1185">Reference proteome</keyword>
<evidence type="ECO:0000313" key="2">
    <source>
        <dbReference type="Proteomes" id="UP000694941"/>
    </source>
</evidence>
<dbReference type="InterPro" id="IPR007110">
    <property type="entry name" value="Ig-like_dom"/>
</dbReference>
<dbReference type="GeneID" id="106467932"/>
<dbReference type="InterPro" id="IPR036179">
    <property type="entry name" value="Ig-like_dom_sf"/>
</dbReference>
<name>A0ABM1T9V6_LIMPO</name>
<dbReference type="PANTHER" id="PTHR23279:SF46">
    <property type="entry name" value="DEFECTIVE PROBOSCIS EXTENSION RESPONSE 10, ISOFORM A-RELATED"/>
    <property type="match status" value="1"/>
</dbReference>
<dbReference type="PANTHER" id="PTHR23279">
    <property type="entry name" value="DEFECTIVE PROBOSCIS EXTENSION RESPONSE DPR -RELATED"/>
    <property type="match status" value="1"/>
</dbReference>
<dbReference type="InterPro" id="IPR003599">
    <property type="entry name" value="Ig_sub"/>
</dbReference>